<keyword evidence="1" id="KW-0812">Transmembrane</keyword>
<protein>
    <submittedName>
        <fullName evidence="2">Uncharacterized protein</fullName>
    </submittedName>
</protein>
<proteinExistence type="predicted"/>
<feature type="transmembrane region" description="Helical" evidence="1">
    <location>
        <begin position="59"/>
        <end position="78"/>
    </location>
</feature>
<organism evidence="2 3">
    <name type="scientific">Cryptosporidium muris (strain RN66)</name>
    <dbReference type="NCBI Taxonomy" id="441375"/>
    <lineage>
        <taxon>Eukaryota</taxon>
        <taxon>Sar</taxon>
        <taxon>Alveolata</taxon>
        <taxon>Apicomplexa</taxon>
        <taxon>Conoidasida</taxon>
        <taxon>Coccidia</taxon>
        <taxon>Eucoccidiorida</taxon>
        <taxon>Eimeriorina</taxon>
        <taxon>Cryptosporidiidae</taxon>
        <taxon>Cryptosporidium</taxon>
    </lineage>
</organism>
<gene>
    <name evidence="2" type="ORF">CMU_042690</name>
</gene>
<dbReference type="EMBL" id="DS989726">
    <property type="protein sequence ID" value="EEA05195.1"/>
    <property type="molecule type" value="Genomic_DNA"/>
</dbReference>
<feature type="transmembrane region" description="Helical" evidence="1">
    <location>
        <begin position="139"/>
        <end position="163"/>
    </location>
</feature>
<keyword evidence="1" id="KW-0472">Membrane</keyword>
<dbReference type="OMA" id="QWENANC"/>
<evidence type="ECO:0000313" key="2">
    <source>
        <dbReference type="EMBL" id="EEA05195.1"/>
    </source>
</evidence>
<name>B6AAF4_CRYMR</name>
<evidence type="ECO:0000256" key="1">
    <source>
        <dbReference type="SAM" id="Phobius"/>
    </source>
</evidence>
<accession>B6AAF4</accession>
<keyword evidence="1" id="KW-1133">Transmembrane helix</keyword>
<dbReference type="AlphaFoldDB" id="B6AAF4"/>
<feature type="transmembrane region" description="Helical" evidence="1">
    <location>
        <begin position="27"/>
        <end position="47"/>
    </location>
</feature>
<dbReference type="GeneID" id="6994152"/>
<keyword evidence="3" id="KW-1185">Reference proteome</keyword>
<dbReference type="Proteomes" id="UP000001460">
    <property type="component" value="Unassembled WGS sequence"/>
</dbReference>
<dbReference type="VEuPathDB" id="CryptoDB:CMU_042690"/>
<dbReference type="OrthoDB" id="339706at2759"/>
<dbReference type="RefSeq" id="XP_002139544.1">
    <property type="nucleotide sequence ID" value="XM_002139508.1"/>
</dbReference>
<reference evidence="2" key="1">
    <citation type="submission" date="2008-06" db="EMBL/GenBank/DDBJ databases">
        <authorList>
            <person name="Lorenzi H."/>
            <person name="Inman J."/>
            <person name="Miller J."/>
            <person name="Schobel S."/>
            <person name="Amedeo P."/>
            <person name="Caler E.V."/>
            <person name="da Silva J."/>
        </authorList>
    </citation>
    <scope>NUCLEOTIDE SEQUENCE [LARGE SCALE GENOMIC DNA]</scope>
    <source>
        <strain evidence="2">RN66</strain>
    </source>
</reference>
<sequence length="175" mass="20292">MFLNILRLTPPGGGPAPLIKNKAIRQCYGLMFLNMFITIWSIFSILYSKFLNSHFGTEISAYLSVVFVMGSISSYFFSKLGSRKYSSDTEWSKILILILIINLIQYGAIVWGCWILYKVFMSRHLIGTKMYYYFIFSRWMYSTLFCLTALYSFSVILTSLTYSQLLISLVNQRIS</sequence>
<feature type="transmembrane region" description="Helical" evidence="1">
    <location>
        <begin position="94"/>
        <end position="117"/>
    </location>
</feature>
<evidence type="ECO:0000313" key="3">
    <source>
        <dbReference type="Proteomes" id="UP000001460"/>
    </source>
</evidence>